<keyword evidence="2" id="KW-0472">Membrane</keyword>
<evidence type="ECO:0000256" key="1">
    <source>
        <dbReference type="SAM" id="MobiDB-lite"/>
    </source>
</evidence>
<feature type="transmembrane region" description="Helical" evidence="2">
    <location>
        <begin position="7"/>
        <end position="24"/>
    </location>
</feature>
<feature type="non-terminal residue" evidence="3">
    <location>
        <position position="141"/>
    </location>
</feature>
<dbReference type="AlphaFoldDB" id="A0A1F5Z941"/>
<protein>
    <submittedName>
        <fullName evidence="3">Uncharacterized protein</fullName>
    </submittedName>
</protein>
<dbReference type="Proteomes" id="UP000176854">
    <property type="component" value="Unassembled WGS sequence"/>
</dbReference>
<keyword evidence="2" id="KW-0812">Transmembrane</keyword>
<dbReference type="EMBL" id="MFJC01000058">
    <property type="protein sequence ID" value="OGG08632.1"/>
    <property type="molecule type" value="Genomic_DNA"/>
</dbReference>
<evidence type="ECO:0000256" key="2">
    <source>
        <dbReference type="SAM" id="Phobius"/>
    </source>
</evidence>
<comment type="caution">
    <text evidence="3">The sequence shown here is derived from an EMBL/GenBank/DDBJ whole genome shotgun (WGS) entry which is preliminary data.</text>
</comment>
<feature type="transmembrane region" description="Helical" evidence="2">
    <location>
        <begin position="30"/>
        <end position="56"/>
    </location>
</feature>
<name>A0A1F5Z941_9BACT</name>
<sequence>MLAFISFIVYMIFFYIFWVIWDLPLLDSVLISFGGALVVLMLGALVKSIYNLIVFYRREREQERQREAEREQYLAEEGRGRERIEGLRRRAEQLGQETRTRDRGEREREASRRITPVEIAELTLLIQNQNKQLRRGLLVGT</sequence>
<evidence type="ECO:0000313" key="4">
    <source>
        <dbReference type="Proteomes" id="UP000176854"/>
    </source>
</evidence>
<reference evidence="3 4" key="1">
    <citation type="journal article" date="2016" name="Nat. Commun.">
        <title>Thousands of microbial genomes shed light on interconnected biogeochemical processes in an aquifer system.</title>
        <authorList>
            <person name="Anantharaman K."/>
            <person name="Brown C.T."/>
            <person name="Hug L.A."/>
            <person name="Sharon I."/>
            <person name="Castelle C.J."/>
            <person name="Probst A.J."/>
            <person name="Thomas B.C."/>
            <person name="Singh A."/>
            <person name="Wilkins M.J."/>
            <person name="Karaoz U."/>
            <person name="Brodie E.L."/>
            <person name="Williams K.H."/>
            <person name="Hubbard S.S."/>
            <person name="Banfield J.F."/>
        </authorList>
    </citation>
    <scope>NUCLEOTIDE SEQUENCE [LARGE SCALE GENOMIC DNA]</scope>
</reference>
<accession>A0A1F5Z941</accession>
<feature type="region of interest" description="Disordered" evidence="1">
    <location>
        <begin position="87"/>
        <end position="110"/>
    </location>
</feature>
<keyword evidence="2" id="KW-1133">Transmembrane helix</keyword>
<evidence type="ECO:0000313" key="3">
    <source>
        <dbReference type="EMBL" id="OGG08632.1"/>
    </source>
</evidence>
<proteinExistence type="predicted"/>
<organism evidence="3 4">
    <name type="scientific">Candidatus Gottesmanbacteria bacterium RBG_16_43_7</name>
    <dbReference type="NCBI Taxonomy" id="1798373"/>
    <lineage>
        <taxon>Bacteria</taxon>
        <taxon>Candidatus Gottesmaniibacteriota</taxon>
    </lineage>
</organism>
<gene>
    <name evidence="3" type="ORF">A2154_02340</name>
</gene>